<dbReference type="EMBL" id="FLQP01000061">
    <property type="protein sequence ID" value="SBS67347.1"/>
    <property type="molecule type" value="Genomic_DNA"/>
</dbReference>
<gene>
    <name evidence="1" type="ORF">VAT7223_03653</name>
</gene>
<dbReference type="RefSeq" id="WP_065680009.1">
    <property type="nucleotide sequence ID" value="NZ_AP025461.1"/>
</dbReference>
<protein>
    <recommendedName>
        <fullName evidence="3">Molecular chaperone</fullName>
    </recommendedName>
</protein>
<dbReference type="Gene3D" id="2.60.40.10">
    <property type="entry name" value="Immunoglobulins"/>
    <property type="match status" value="1"/>
</dbReference>
<dbReference type="AlphaFoldDB" id="A0A1C3J192"/>
<evidence type="ECO:0008006" key="3">
    <source>
        <dbReference type="Google" id="ProtNLM"/>
    </source>
</evidence>
<organism evidence="1 2">
    <name type="scientific">Vibrio atlanticus</name>
    <dbReference type="NCBI Taxonomy" id="693153"/>
    <lineage>
        <taxon>Bacteria</taxon>
        <taxon>Pseudomonadati</taxon>
        <taxon>Pseudomonadota</taxon>
        <taxon>Gammaproteobacteria</taxon>
        <taxon>Vibrionales</taxon>
        <taxon>Vibrionaceae</taxon>
        <taxon>Vibrio</taxon>
    </lineage>
</organism>
<name>A0A1C3J192_9VIBR</name>
<reference evidence="2" key="1">
    <citation type="submission" date="2016-06" db="EMBL/GenBank/DDBJ databases">
        <authorList>
            <person name="Rodrigo-Torres Lidia"/>
            <person name="Arahal R.David."/>
        </authorList>
    </citation>
    <scope>NUCLEOTIDE SEQUENCE [LARGE SCALE GENOMIC DNA]</scope>
    <source>
        <strain evidence="2">CECT 7223</strain>
    </source>
</reference>
<dbReference type="InterPro" id="IPR008962">
    <property type="entry name" value="PapD-like_sf"/>
</dbReference>
<dbReference type="InterPro" id="IPR013783">
    <property type="entry name" value="Ig-like_fold"/>
</dbReference>
<dbReference type="SUPFAM" id="SSF49354">
    <property type="entry name" value="PapD-like"/>
    <property type="match status" value="1"/>
</dbReference>
<sequence length="228" mass="25543">MRRYILGGFISCFLCAQAFGITLFPTVIELNTDHRATSQLVVTNNSTRDLPLEANVRRLKFLPDGTFQTSDLSSEVMFVFPPAAMLAPGERQVFRIQWLGNRSLETSQSYFVRFSTVNIGQNNARIDKPIGLTTGINLQVHYNALLHIHSSSLVPDVNLHIDEQGKLTLTNSGSRFTYTSLLHFKGLESQNQKVHEALGEQFIPPRSTITLPSSLNYLPVGTYHGYEN</sequence>
<proteinExistence type="predicted"/>
<evidence type="ECO:0000313" key="2">
    <source>
        <dbReference type="Proteomes" id="UP000092876"/>
    </source>
</evidence>
<evidence type="ECO:0000313" key="1">
    <source>
        <dbReference type="EMBL" id="SBS67347.1"/>
    </source>
</evidence>
<dbReference type="GeneID" id="94235419"/>
<accession>A0A1C3J192</accession>
<dbReference type="Proteomes" id="UP000092876">
    <property type="component" value="Unassembled WGS sequence"/>
</dbReference>